<organism evidence="5 6">
    <name type="scientific">Lacrimispora xylanisolvens</name>
    <dbReference type="NCBI Taxonomy" id="384636"/>
    <lineage>
        <taxon>Bacteria</taxon>
        <taxon>Bacillati</taxon>
        <taxon>Bacillota</taxon>
        <taxon>Clostridia</taxon>
        <taxon>Lachnospirales</taxon>
        <taxon>Lachnospiraceae</taxon>
        <taxon>Lacrimispora</taxon>
    </lineage>
</organism>
<evidence type="ECO:0000259" key="4">
    <source>
        <dbReference type="PROSITE" id="PS50995"/>
    </source>
</evidence>
<comment type="caution">
    <text evidence="5">The sequence shown here is derived from an EMBL/GenBank/DDBJ whole genome shotgun (WGS) entry which is preliminary data.</text>
</comment>
<dbReference type="InterPro" id="IPR011991">
    <property type="entry name" value="ArsR-like_HTH"/>
</dbReference>
<dbReference type="GO" id="GO:0003700">
    <property type="term" value="F:DNA-binding transcription factor activity"/>
    <property type="evidence" value="ECO:0007669"/>
    <property type="project" value="InterPro"/>
</dbReference>
<dbReference type="InterPro" id="IPR036390">
    <property type="entry name" value="WH_DNA-bd_sf"/>
</dbReference>
<gene>
    <name evidence="5" type="ORF">BXY41_10363</name>
</gene>
<keyword evidence="6" id="KW-1185">Reference proteome</keyword>
<dbReference type="InterPro" id="IPR000835">
    <property type="entry name" value="HTH_MarR-typ"/>
</dbReference>
<dbReference type="CDD" id="cd00090">
    <property type="entry name" value="HTH_ARSR"/>
    <property type="match status" value="1"/>
</dbReference>
<dbReference type="InterPro" id="IPR036388">
    <property type="entry name" value="WH-like_DNA-bd_sf"/>
</dbReference>
<evidence type="ECO:0000256" key="1">
    <source>
        <dbReference type="ARBA" id="ARBA00023015"/>
    </source>
</evidence>
<protein>
    <submittedName>
        <fullName evidence="5">DNA-binding MarR family transcriptional regulator</fullName>
    </submittedName>
</protein>
<dbReference type="GO" id="GO:0046914">
    <property type="term" value="F:transition metal ion binding"/>
    <property type="evidence" value="ECO:0007669"/>
    <property type="project" value="InterPro"/>
</dbReference>
<dbReference type="OrthoDB" id="996843at2"/>
<keyword evidence="3" id="KW-0804">Transcription</keyword>
<reference evidence="5 6" key="1">
    <citation type="submission" date="2018-02" db="EMBL/GenBank/DDBJ databases">
        <title>Genomic Encyclopedia of Archaeal and Bacterial Type Strains, Phase II (KMG-II): from individual species to whole genera.</title>
        <authorList>
            <person name="Goeker M."/>
        </authorList>
    </citation>
    <scope>NUCLEOTIDE SEQUENCE [LARGE SCALE GENOMIC DNA]</scope>
    <source>
        <strain evidence="5 6">DSM 3808</strain>
    </source>
</reference>
<dbReference type="SMART" id="SM00529">
    <property type="entry name" value="HTH_DTXR"/>
    <property type="match status" value="1"/>
</dbReference>
<dbReference type="InterPro" id="IPR022689">
    <property type="entry name" value="Iron_dep_repressor"/>
</dbReference>
<dbReference type="SUPFAM" id="SSF46785">
    <property type="entry name" value="Winged helix' DNA-binding domain"/>
    <property type="match status" value="1"/>
</dbReference>
<dbReference type="GO" id="GO:0003677">
    <property type="term" value="F:DNA binding"/>
    <property type="evidence" value="ECO:0007669"/>
    <property type="project" value="UniProtKB-KW"/>
</dbReference>
<dbReference type="PANTHER" id="PTHR42756:SF1">
    <property type="entry name" value="TRANSCRIPTIONAL REPRESSOR OF EMRAB OPERON"/>
    <property type="match status" value="1"/>
</dbReference>
<feature type="domain" description="HTH marR-type" evidence="4">
    <location>
        <begin position="19"/>
        <end position="151"/>
    </location>
</feature>
<dbReference type="PRINTS" id="PR00598">
    <property type="entry name" value="HTHMARR"/>
</dbReference>
<dbReference type="PROSITE" id="PS50995">
    <property type="entry name" value="HTH_MARR_2"/>
    <property type="match status" value="1"/>
</dbReference>
<evidence type="ECO:0000256" key="3">
    <source>
        <dbReference type="ARBA" id="ARBA00023163"/>
    </source>
</evidence>
<evidence type="ECO:0000256" key="2">
    <source>
        <dbReference type="ARBA" id="ARBA00023125"/>
    </source>
</evidence>
<dbReference type="Proteomes" id="UP000237749">
    <property type="component" value="Unassembled WGS sequence"/>
</dbReference>
<dbReference type="Gene3D" id="1.10.10.10">
    <property type="entry name" value="Winged helix-like DNA-binding domain superfamily/Winged helix DNA-binding domain"/>
    <property type="match status" value="1"/>
</dbReference>
<sequence length="172" mass="20085">MKPMCHFGAEGPMGMSSPMHNVMTKYMKIMKMHRCILDEQGKQTGVYRSQHQILMMLSEHSNVSQKELAKRLYVSTATIAVSVKKLEKGGYITRIVDKEDNRMNQLCLTEKGRDMVSKSREYFRNVEMKMFQGFSDEDLMNMSKVLDRIYDNLSQIPVEKDIIERDMAEREE</sequence>
<evidence type="ECO:0000313" key="6">
    <source>
        <dbReference type="Proteomes" id="UP000237749"/>
    </source>
</evidence>
<evidence type="ECO:0000313" key="5">
    <source>
        <dbReference type="EMBL" id="PPK81856.1"/>
    </source>
</evidence>
<proteinExistence type="predicted"/>
<name>A0A2S6HV76_9FIRM</name>
<dbReference type="EMBL" id="PTJA01000003">
    <property type="protein sequence ID" value="PPK81856.1"/>
    <property type="molecule type" value="Genomic_DNA"/>
</dbReference>
<dbReference type="Pfam" id="PF01047">
    <property type="entry name" value="MarR"/>
    <property type="match status" value="1"/>
</dbReference>
<dbReference type="RefSeq" id="WP_104435801.1">
    <property type="nucleotide sequence ID" value="NZ_PTJA01000003.1"/>
</dbReference>
<dbReference type="SMART" id="SM00347">
    <property type="entry name" value="HTH_MARR"/>
    <property type="match status" value="1"/>
</dbReference>
<dbReference type="PANTHER" id="PTHR42756">
    <property type="entry name" value="TRANSCRIPTIONAL REGULATOR, MARR"/>
    <property type="match status" value="1"/>
</dbReference>
<dbReference type="AlphaFoldDB" id="A0A2S6HV76"/>
<accession>A0A2S6HV76</accession>
<keyword evidence="1" id="KW-0805">Transcription regulation</keyword>
<keyword evidence="2 5" id="KW-0238">DNA-binding</keyword>